<dbReference type="Proteomes" id="UP000215335">
    <property type="component" value="Unassembled WGS sequence"/>
</dbReference>
<name>A0A232FNV6_9HYME</name>
<dbReference type="Gene3D" id="2.40.50.140">
    <property type="entry name" value="Nucleic acid-binding proteins"/>
    <property type="match status" value="1"/>
</dbReference>
<accession>A0A232FNV6</accession>
<evidence type="ECO:0000313" key="2">
    <source>
        <dbReference type="Proteomes" id="UP000215335"/>
    </source>
</evidence>
<protein>
    <submittedName>
        <fullName evidence="1">Uncharacterized protein</fullName>
    </submittedName>
</protein>
<dbReference type="AlphaFoldDB" id="A0A232FNV6"/>
<dbReference type="InterPro" id="IPR012340">
    <property type="entry name" value="NA-bd_OB-fold"/>
</dbReference>
<dbReference type="EMBL" id="NNAY01000004">
    <property type="protein sequence ID" value="OXU32200.1"/>
    <property type="molecule type" value="Genomic_DNA"/>
</dbReference>
<sequence length="192" mass="22430">MEVFIVYRIFLYRSVVGFIQEIIPEKIYTNRVKNEDFRVMKFILNNNDGCKLQCNIYDENIDKFQSQSQLKEKVFLESIRVYGKNRYSKGNADIELTLVHYSSITQLGEFKSDIKVKNITFEDIPSRRGAIKIQSYLKNEFVQKSKNDTTTYFGTTDLTYKLDVLLKKYPEDTLNSELGSKLQLIGELQNDG</sequence>
<keyword evidence="2" id="KW-1185">Reference proteome</keyword>
<comment type="caution">
    <text evidence="1">The sequence shown here is derived from an EMBL/GenBank/DDBJ whole genome shotgun (WGS) entry which is preliminary data.</text>
</comment>
<evidence type="ECO:0000313" key="1">
    <source>
        <dbReference type="EMBL" id="OXU32200.1"/>
    </source>
</evidence>
<organism evidence="1 2">
    <name type="scientific">Trichomalopsis sarcophagae</name>
    <dbReference type="NCBI Taxonomy" id="543379"/>
    <lineage>
        <taxon>Eukaryota</taxon>
        <taxon>Metazoa</taxon>
        <taxon>Ecdysozoa</taxon>
        <taxon>Arthropoda</taxon>
        <taxon>Hexapoda</taxon>
        <taxon>Insecta</taxon>
        <taxon>Pterygota</taxon>
        <taxon>Neoptera</taxon>
        <taxon>Endopterygota</taxon>
        <taxon>Hymenoptera</taxon>
        <taxon>Apocrita</taxon>
        <taxon>Proctotrupomorpha</taxon>
        <taxon>Chalcidoidea</taxon>
        <taxon>Pteromalidae</taxon>
        <taxon>Pteromalinae</taxon>
        <taxon>Trichomalopsis</taxon>
    </lineage>
</organism>
<feature type="non-terminal residue" evidence="1">
    <location>
        <position position="192"/>
    </location>
</feature>
<dbReference type="SUPFAM" id="SSF50249">
    <property type="entry name" value="Nucleic acid-binding proteins"/>
    <property type="match status" value="1"/>
</dbReference>
<proteinExistence type="predicted"/>
<gene>
    <name evidence="1" type="ORF">TSAR_007994</name>
</gene>
<reference evidence="1 2" key="1">
    <citation type="journal article" date="2017" name="Curr. Biol.">
        <title>The Evolution of Venom by Co-option of Single-Copy Genes.</title>
        <authorList>
            <person name="Martinson E.O."/>
            <person name="Mrinalini"/>
            <person name="Kelkar Y.D."/>
            <person name="Chang C.H."/>
            <person name="Werren J.H."/>
        </authorList>
    </citation>
    <scope>NUCLEOTIDE SEQUENCE [LARGE SCALE GENOMIC DNA]</scope>
    <source>
        <strain evidence="1 2">Alberta</strain>
        <tissue evidence="1">Whole body</tissue>
    </source>
</reference>